<dbReference type="Gene3D" id="3.40.50.10810">
    <property type="entry name" value="Tandem AAA-ATPase domain"/>
    <property type="match status" value="1"/>
</dbReference>
<dbReference type="Gene3D" id="3.30.40.100">
    <property type="match status" value="1"/>
</dbReference>
<feature type="compositionally biased region" description="Acidic residues" evidence="12">
    <location>
        <begin position="375"/>
        <end position="395"/>
    </location>
</feature>
<dbReference type="PANTHER" id="PTHR45797:SF1">
    <property type="entry name" value="HELICASE ARIP4"/>
    <property type="match status" value="1"/>
</dbReference>
<feature type="domain" description="Helicase C-terminal" evidence="15">
    <location>
        <begin position="1243"/>
        <end position="1415"/>
    </location>
</feature>
<dbReference type="InterPro" id="IPR000330">
    <property type="entry name" value="SNF2_N"/>
</dbReference>
<feature type="compositionally biased region" description="Low complexity" evidence="12">
    <location>
        <begin position="61"/>
        <end position="72"/>
    </location>
</feature>
<proteinExistence type="inferred from homology"/>
<keyword evidence="5" id="KW-0863">Zinc-finger</keyword>
<dbReference type="GO" id="GO:0008270">
    <property type="term" value="F:zinc ion binding"/>
    <property type="evidence" value="ECO:0007669"/>
    <property type="project" value="UniProtKB-KW"/>
</dbReference>
<dbReference type="SUPFAM" id="SSF52540">
    <property type="entry name" value="P-loop containing nucleoside triphosphate hydrolases"/>
    <property type="match status" value="2"/>
</dbReference>
<evidence type="ECO:0000256" key="11">
    <source>
        <dbReference type="ARBA" id="ARBA00023242"/>
    </source>
</evidence>
<keyword evidence="9" id="KW-0067">ATP-binding</keyword>
<feature type="domain" description="CW-type" evidence="13">
    <location>
        <begin position="1426"/>
        <end position="1484"/>
    </location>
</feature>
<evidence type="ECO:0000259" key="13">
    <source>
        <dbReference type="PROSITE" id="PS51050"/>
    </source>
</evidence>
<comment type="subcellular location">
    <subcellularLocation>
        <location evidence="1">Nucleus</location>
    </subcellularLocation>
</comment>
<organism evidence="16 17">
    <name type="scientific">Skeletonema marinoi</name>
    <dbReference type="NCBI Taxonomy" id="267567"/>
    <lineage>
        <taxon>Eukaryota</taxon>
        <taxon>Sar</taxon>
        <taxon>Stramenopiles</taxon>
        <taxon>Ochrophyta</taxon>
        <taxon>Bacillariophyta</taxon>
        <taxon>Coscinodiscophyceae</taxon>
        <taxon>Thalassiosirophycidae</taxon>
        <taxon>Thalassiosirales</taxon>
        <taxon>Skeletonemataceae</taxon>
        <taxon>Skeletonema</taxon>
        <taxon>Skeletonema marinoi-dohrnii complex</taxon>
    </lineage>
</organism>
<feature type="domain" description="Helicase ATP-binding" evidence="14">
    <location>
        <begin position="792"/>
        <end position="1010"/>
    </location>
</feature>
<feature type="compositionally biased region" description="Polar residues" evidence="12">
    <location>
        <begin position="1499"/>
        <end position="1522"/>
    </location>
</feature>
<evidence type="ECO:0000256" key="5">
    <source>
        <dbReference type="ARBA" id="ARBA00022771"/>
    </source>
</evidence>
<feature type="compositionally biased region" description="Basic and acidic residues" evidence="12">
    <location>
        <begin position="1579"/>
        <end position="1588"/>
    </location>
</feature>
<feature type="region of interest" description="Disordered" evidence="12">
    <location>
        <begin position="1498"/>
        <end position="1564"/>
    </location>
</feature>
<feature type="region of interest" description="Disordered" evidence="12">
    <location>
        <begin position="372"/>
        <end position="395"/>
    </location>
</feature>
<protein>
    <submittedName>
        <fullName evidence="16">SNF2/RAD54 helicase family protein</fullName>
        <ecNumber evidence="16">3.6.4.-</ecNumber>
    </submittedName>
</protein>
<keyword evidence="10" id="KW-0238">DNA-binding</keyword>
<evidence type="ECO:0000256" key="12">
    <source>
        <dbReference type="SAM" id="MobiDB-lite"/>
    </source>
</evidence>
<dbReference type="InterPro" id="IPR038718">
    <property type="entry name" value="SNF2-like_sf"/>
</dbReference>
<keyword evidence="6 16" id="KW-0378">Hydrolase</keyword>
<evidence type="ECO:0000256" key="3">
    <source>
        <dbReference type="ARBA" id="ARBA00022723"/>
    </source>
</evidence>
<evidence type="ECO:0000259" key="14">
    <source>
        <dbReference type="PROSITE" id="PS51192"/>
    </source>
</evidence>
<dbReference type="EC" id="3.6.4.-" evidence="16"/>
<feature type="region of interest" description="Disordered" evidence="12">
    <location>
        <begin position="1579"/>
        <end position="1724"/>
    </location>
</feature>
<keyword evidence="3" id="KW-0479">Metal-binding</keyword>
<feature type="region of interest" description="Disordered" evidence="12">
    <location>
        <begin position="648"/>
        <end position="722"/>
    </location>
</feature>
<comment type="similarity">
    <text evidence="2">Belongs to the SNF2/RAD54 helicase family.</text>
</comment>
<dbReference type="GO" id="GO:0004386">
    <property type="term" value="F:helicase activity"/>
    <property type="evidence" value="ECO:0007669"/>
    <property type="project" value="UniProtKB-KW"/>
</dbReference>
<dbReference type="InterPro" id="IPR049730">
    <property type="entry name" value="SNF2/RAD54-like_C"/>
</dbReference>
<keyword evidence="11" id="KW-0539">Nucleus</keyword>
<feature type="compositionally biased region" description="Polar residues" evidence="12">
    <location>
        <begin position="1700"/>
        <end position="1710"/>
    </location>
</feature>
<evidence type="ECO:0000313" key="16">
    <source>
        <dbReference type="EMBL" id="KAK1747238.1"/>
    </source>
</evidence>
<name>A0AAD9DIX9_9STRA</name>
<feature type="compositionally biased region" description="Basic and acidic residues" evidence="12">
    <location>
        <begin position="1523"/>
        <end position="1536"/>
    </location>
</feature>
<evidence type="ECO:0000256" key="9">
    <source>
        <dbReference type="ARBA" id="ARBA00022840"/>
    </source>
</evidence>
<comment type="caution">
    <text evidence="16">The sequence shown here is derived from an EMBL/GenBank/DDBJ whole genome shotgun (WGS) entry which is preliminary data.</text>
</comment>
<dbReference type="Proteomes" id="UP001224775">
    <property type="component" value="Unassembled WGS sequence"/>
</dbReference>
<keyword evidence="7 16" id="KW-0347">Helicase</keyword>
<dbReference type="GO" id="GO:0003677">
    <property type="term" value="F:DNA binding"/>
    <property type="evidence" value="ECO:0007669"/>
    <property type="project" value="UniProtKB-KW"/>
</dbReference>
<dbReference type="GO" id="GO:0005634">
    <property type="term" value="C:nucleus"/>
    <property type="evidence" value="ECO:0007669"/>
    <property type="project" value="UniProtKB-SubCell"/>
</dbReference>
<dbReference type="SMART" id="SM00487">
    <property type="entry name" value="DEXDc"/>
    <property type="match status" value="1"/>
</dbReference>
<evidence type="ECO:0000313" key="17">
    <source>
        <dbReference type="Proteomes" id="UP001224775"/>
    </source>
</evidence>
<feature type="region of interest" description="Disordered" evidence="12">
    <location>
        <begin position="1"/>
        <end position="122"/>
    </location>
</feature>
<reference evidence="16" key="1">
    <citation type="submission" date="2023-06" db="EMBL/GenBank/DDBJ databases">
        <title>Survivors Of The Sea: Transcriptome response of Skeletonema marinoi to long-term dormancy.</title>
        <authorList>
            <person name="Pinder M.I.M."/>
            <person name="Kourtchenko O."/>
            <person name="Robertson E.K."/>
            <person name="Larsson T."/>
            <person name="Maumus F."/>
            <person name="Osuna-Cruz C.M."/>
            <person name="Vancaester E."/>
            <person name="Stenow R."/>
            <person name="Vandepoele K."/>
            <person name="Ploug H."/>
            <person name="Bruchert V."/>
            <person name="Godhe A."/>
            <person name="Topel M."/>
        </authorList>
    </citation>
    <scope>NUCLEOTIDE SEQUENCE</scope>
    <source>
        <strain evidence="16">R05AC</strain>
    </source>
</reference>
<dbReference type="PROSITE" id="PS51192">
    <property type="entry name" value="HELICASE_ATP_BIND_1"/>
    <property type="match status" value="1"/>
</dbReference>
<dbReference type="InterPro" id="IPR027417">
    <property type="entry name" value="P-loop_NTPase"/>
</dbReference>
<dbReference type="SMART" id="SM00490">
    <property type="entry name" value="HELICc"/>
    <property type="match status" value="1"/>
</dbReference>
<dbReference type="GO" id="GO:0016887">
    <property type="term" value="F:ATP hydrolysis activity"/>
    <property type="evidence" value="ECO:0007669"/>
    <property type="project" value="InterPro"/>
</dbReference>
<dbReference type="InterPro" id="IPR001650">
    <property type="entry name" value="Helicase_C-like"/>
</dbReference>
<dbReference type="InterPro" id="IPR044574">
    <property type="entry name" value="ARIP4-like"/>
</dbReference>
<dbReference type="Pfam" id="PF00271">
    <property type="entry name" value="Helicase_C"/>
    <property type="match status" value="1"/>
</dbReference>
<evidence type="ECO:0000256" key="8">
    <source>
        <dbReference type="ARBA" id="ARBA00022833"/>
    </source>
</evidence>
<dbReference type="InterPro" id="IPR011124">
    <property type="entry name" value="Znf_CW"/>
</dbReference>
<keyword evidence="4" id="KW-0547">Nucleotide-binding</keyword>
<sequence length="1724" mass="191246">MPTAQYPADNVEEGEGAPTSSSSSSNDGTSNNSTQRTKKRSKRKVSTINNDDDSDEEEYFSTSSSAVVATVTKSHEDAADDNSQTQNDDEQLIIGTSKLPLLNMKDNSSNDDDENKNDSLNDGNDNCEGAGRCWSCFIHLNNNNDTANKNDGQRTTTSASFFTTHEHPLLSIPVCSVCNDRAEAVEGKVIDAQLQSVNDGTNHDIMVNFGGGSSGGDDNNITAAAMMNNDEQQEETEANDCSWCGLATLAESDSSSHSTSSSIHSPSNKLTIVGGVEQTQSSSVYLDDIQLGDKGSNELLLCDTCPRGMCVKCCAVSLGGHVDALKAVRQVCDGGDEGEWKCCYCNPTEFLGRLREEYRLVCCERDEQQKKREEEDSVMDVDDDANDKDGEEEDKDAQIARLIDELTAAEDALATAQQMLSKAEIEQTRHEIESELLLSSSLGLEDLSTAVESEVSDYLQKWQRSFDLCADTIARLQEELEDGGGVQLALYYKFREEDRKRSGEELGGAGEDDDYARRAEIALNKRDESEGWNKGEFRGSSGYKCPNAKVYKLEPEDLDNSNLNEIEDINTLQGAVSQMASNSKGGLTSWRSRTGTTADDIEMLQKKSVKCEERDLGGLIDLGKLEKNCICEDDDIVEDKKVEMVIRSKKGGKTGSRVVKQNKSLYVRKKQAAKSKRRGRLSGDKKEYQPRAPPQPRQQQDGPPKAKKRAQLLPVSASGTLSGRSSPVIKGVLMGSELAKFEPSDVILEVAGCESQQVSVCRSLASLLKDHQKEGLQFCWKNICHDILNPNEELYGGVRGAILAHNMGLGKSFQAVCLLHTLMTHPSLVLPSRNGVGMTNGASRGKSSSKRIVHRAMLIAPVNTLANWEQEFAKWLGPNVPAVRFFSWTELQSKSKIIREWYEEGGILCCSSDRYASSCKGFLDIDGKDKEKDAKVTPSKDDAFFRKALFNPGPDIVCLDEVHTMLKTSTSQIYKVLNGLGTKLRFALTGSPIQNNLFEYYRMASWVRPDSLGTESFFEKTFATLIMDGMAADCTIFQAEWQERRTKELHAILSDFVHRRDDAVLQKELPFHQTAIIHVRQSKVQVKLYQDFRKYQKRTGDLGFFKQYHALRPVSNHPACLIGSAEMESASPDSPSANEEKEKPQVEGEDLGDQPRVAPEKHAWICDICNVAKFRTFDEAVEHENTCNGTFDADAAANAKVKGSATKEADNSEWWRPFADKAQKNDLDINAIENGGKIVLLLQIIAHCDLIGDKVVVFSQCLNTLTFIEGIIQCDDWGGFKPHLPNNICQQKLGGWKRNHDYVRIDGSVDAKERGDLISSFNSNDNQHTRLFLLSTKAGGLGVNLVAANRVVLFDSNWNPAVDLQAVYRCYRYGQTKPTFCYRLLGEGSMEEKIYSRAATKASLSDMVIDQKNPVRSFTKRELDLLQHENTWLCCEWCDKWRMLPPGLTAEQVEEQTSKEVWCCDDNIYDEDRQCCDATERDQNWMLNYWEKRARQEAGVNSQSQSQNEAPANEVLPSNSNLIDEKREEKTERDEVLQALLSRTEEKRSASTKGASNSSNKSSMSWISQYSFRKEKSADDESKLKAAKAEAAVVPPKARASSPKKSRKSSSSKNGKSPSKKNGKSPVKKKGKSPPKKNQTSPARKNGASPTRIEKYLSPKKNSSSTEVKAERVAMAAPSPLRAPHRLGDRKRSSPFKSPEGSTEPKQPSSKKQKDDVIDLCDSD</sequence>
<dbReference type="PROSITE" id="PS51050">
    <property type="entry name" value="ZF_CW"/>
    <property type="match status" value="1"/>
</dbReference>
<dbReference type="EMBL" id="JATAAI010000003">
    <property type="protein sequence ID" value="KAK1747238.1"/>
    <property type="molecule type" value="Genomic_DNA"/>
</dbReference>
<feature type="compositionally biased region" description="Basic residues" evidence="12">
    <location>
        <begin position="1618"/>
        <end position="1635"/>
    </location>
</feature>
<dbReference type="Pfam" id="PF00176">
    <property type="entry name" value="SNF2-rel_dom"/>
    <property type="match status" value="1"/>
</dbReference>
<feature type="compositionally biased region" description="Low complexity" evidence="12">
    <location>
        <begin position="19"/>
        <end position="35"/>
    </location>
</feature>
<evidence type="ECO:0000256" key="2">
    <source>
        <dbReference type="ARBA" id="ARBA00007025"/>
    </source>
</evidence>
<feature type="compositionally biased region" description="Low complexity" evidence="12">
    <location>
        <begin position="1551"/>
        <end position="1564"/>
    </location>
</feature>
<dbReference type="GO" id="GO:0005524">
    <property type="term" value="F:ATP binding"/>
    <property type="evidence" value="ECO:0007669"/>
    <property type="project" value="UniProtKB-KW"/>
</dbReference>
<feature type="region of interest" description="Disordered" evidence="12">
    <location>
        <begin position="1126"/>
        <end position="1155"/>
    </location>
</feature>
<gene>
    <name evidence="16" type="ORF">QTG54_002582</name>
</gene>
<evidence type="ECO:0000256" key="6">
    <source>
        <dbReference type="ARBA" id="ARBA00022801"/>
    </source>
</evidence>
<keyword evidence="8" id="KW-0862">Zinc</keyword>
<dbReference type="CDD" id="cd18793">
    <property type="entry name" value="SF2_C_SNF"/>
    <property type="match status" value="1"/>
</dbReference>
<evidence type="ECO:0000256" key="7">
    <source>
        <dbReference type="ARBA" id="ARBA00022806"/>
    </source>
</evidence>
<keyword evidence="17" id="KW-1185">Reference proteome</keyword>
<feature type="compositionally biased region" description="Basic residues" evidence="12">
    <location>
        <begin position="36"/>
        <end position="45"/>
    </location>
</feature>
<evidence type="ECO:0000256" key="10">
    <source>
        <dbReference type="ARBA" id="ARBA00023125"/>
    </source>
</evidence>
<accession>A0AAD9DIX9</accession>
<dbReference type="InterPro" id="IPR014001">
    <property type="entry name" value="Helicase_ATP-bd"/>
</dbReference>
<evidence type="ECO:0000256" key="4">
    <source>
        <dbReference type="ARBA" id="ARBA00022741"/>
    </source>
</evidence>
<evidence type="ECO:0000259" key="15">
    <source>
        <dbReference type="PROSITE" id="PS51194"/>
    </source>
</evidence>
<dbReference type="PANTHER" id="PTHR45797">
    <property type="entry name" value="RAD54-LIKE"/>
    <property type="match status" value="1"/>
</dbReference>
<feature type="compositionally biased region" description="Acidic residues" evidence="12">
    <location>
        <begin position="50"/>
        <end position="59"/>
    </location>
</feature>
<dbReference type="Gene3D" id="3.40.50.300">
    <property type="entry name" value="P-loop containing nucleotide triphosphate hydrolases"/>
    <property type="match status" value="1"/>
</dbReference>
<feature type="compositionally biased region" description="Basic residues" evidence="12">
    <location>
        <begin position="666"/>
        <end position="680"/>
    </location>
</feature>
<dbReference type="PROSITE" id="PS51194">
    <property type="entry name" value="HELICASE_CTER"/>
    <property type="match status" value="1"/>
</dbReference>
<evidence type="ECO:0000256" key="1">
    <source>
        <dbReference type="ARBA" id="ARBA00004123"/>
    </source>
</evidence>
<feature type="compositionally biased region" description="Low complexity" evidence="12">
    <location>
        <begin position="1589"/>
        <end position="1601"/>
    </location>
</feature>